<organism evidence="2 3">
    <name type="scientific">Metarhizium rileyi (strain RCEF 4871)</name>
    <name type="common">Nomuraea rileyi</name>
    <dbReference type="NCBI Taxonomy" id="1649241"/>
    <lineage>
        <taxon>Eukaryota</taxon>
        <taxon>Fungi</taxon>
        <taxon>Dikarya</taxon>
        <taxon>Ascomycota</taxon>
        <taxon>Pezizomycotina</taxon>
        <taxon>Sordariomycetes</taxon>
        <taxon>Hypocreomycetidae</taxon>
        <taxon>Hypocreales</taxon>
        <taxon>Clavicipitaceae</taxon>
        <taxon>Metarhizium</taxon>
    </lineage>
</organism>
<gene>
    <name evidence="2" type="ORF">ED733_007767</name>
</gene>
<sequence>MASATRIVVRAEDKGLWRGKQDDESAKKVSALLQEDLEACGDSRHDQSRRAMENLTEMLTQTRNTMSTTAPLAITIITGASPSTIQAAYDANKTYQAAYIPARPSVVAELQGDWPAHAPKYLGRDSHYSDFLKFFQDEIDQRGWEAVVNEFLCADTPKSRDLVQRLFSGVAHPMIQLSFGLEWEQPAIMASGLAQAAVHGNPLKSFFDLVDEAARKADQAGVSEHRVGLSDTCENLRSTHDELSRTATWHDGDGRLYNAVLGRDRGLASAVALCAQMRVREQDLDERTAETLHHAAYVVASTSWKPPYIPKFDFFLIHCLNSSMFLLALDKKKKCIPTSTRVRLTEHKMRYDIVQYIARGVPPLSPSHVRNYAVEHVASRPEDLLPRYHAVVDDGHLVKVARSLLLAQQVSRPWKGKDWIRLVSDEDWINAHHMLLRGVEGQETLWVRSCGFDEAWEGFPKL</sequence>
<dbReference type="EMBL" id="SBHS01000003">
    <property type="protein sequence ID" value="TWU77586.1"/>
    <property type="molecule type" value="Genomic_DNA"/>
</dbReference>
<dbReference type="Pfam" id="PF14027">
    <property type="entry name" value="Questin_oxidase"/>
    <property type="match status" value="1"/>
</dbReference>
<comment type="caution">
    <text evidence="2">The sequence shown here is derived from an EMBL/GenBank/DDBJ whole genome shotgun (WGS) entry which is preliminary data.</text>
</comment>
<dbReference type="GO" id="GO:0016491">
    <property type="term" value="F:oxidoreductase activity"/>
    <property type="evidence" value="ECO:0007669"/>
    <property type="project" value="UniProtKB-KW"/>
</dbReference>
<dbReference type="Proteomes" id="UP000317257">
    <property type="component" value="Unassembled WGS sequence"/>
</dbReference>
<reference evidence="3" key="1">
    <citation type="submission" date="2018-12" db="EMBL/GenBank/DDBJ databases">
        <title>The complete genome of Metarhizium rileyi, a key fungal pathogen of Lepidoptera.</title>
        <authorList>
            <person name="Binneck E."/>
            <person name="Lastra C.C.L."/>
            <person name="Sosa-Gomez D.R."/>
        </authorList>
    </citation>
    <scope>NUCLEOTIDE SEQUENCE [LARGE SCALE GENOMIC DNA]</scope>
    <source>
        <strain evidence="3">Cep018-CH2</strain>
    </source>
</reference>
<dbReference type="PANTHER" id="PTHR35870">
    <property type="entry name" value="PROTEIN, PUTATIVE (AFU_ORTHOLOGUE AFUA_5G03330)-RELATED"/>
    <property type="match status" value="1"/>
</dbReference>
<evidence type="ECO:0000313" key="3">
    <source>
        <dbReference type="Proteomes" id="UP000317257"/>
    </source>
</evidence>
<evidence type="ECO:0008006" key="4">
    <source>
        <dbReference type="Google" id="ProtNLM"/>
    </source>
</evidence>
<proteinExistence type="predicted"/>
<evidence type="ECO:0000256" key="1">
    <source>
        <dbReference type="ARBA" id="ARBA00023002"/>
    </source>
</evidence>
<dbReference type="PANTHER" id="PTHR35870:SF1">
    <property type="entry name" value="PROTEIN, PUTATIVE (AFU_ORTHOLOGUE AFUA_5G03330)-RELATED"/>
    <property type="match status" value="1"/>
</dbReference>
<dbReference type="InterPro" id="IPR025337">
    <property type="entry name" value="Questin_oxidase-like"/>
</dbReference>
<evidence type="ECO:0000313" key="2">
    <source>
        <dbReference type="EMBL" id="TWU77586.1"/>
    </source>
</evidence>
<dbReference type="AlphaFoldDB" id="A0A5C6GMJ8"/>
<accession>A0A5C6GMJ8</accession>
<protein>
    <recommendedName>
        <fullName evidence="4">HypA-like protein</fullName>
    </recommendedName>
</protein>
<keyword evidence="1" id="KW-0560">Oxidoreductase</keyword>
<name>A0A5C6GMJ8_METRR</name>